<comment type="caution">
    <text evidence="2">The sequence shown here is derived from an EMBL/GenBank/DDBJ whole genome shotgun (WGS) entry which is preliminary data.</text>
</comment>
<evidence type="ECO:0000313" key="2">
    <source>
        <dbReference type="EMBL" id="CAD8055291.1"/>
    </source>
</evidence>
<protein>
    <submittedName>
        <fullName evidence="2">Uncharacterized protein</fullName>
    </submittedName>
</protein>
<accession>A0A8S1KLI5</accession>
<evidence type="ECO:0000313" key="3">
    <source>
        <dbReference type="Proteomes" id="UP000692954"/>
    </source>
</evidence>
<keyword evidence="3" id="KW-1185">Reference proteome</keyword>
<dbReference type="AlphaFoldDB" id="A0A8S1KLI5"/>
<dbReference type="Proteomes" id="UP000692954">
    <property type="component" value="Unassembled WGS sequence"/>
</dbReference>
<proteinExistence type="predicted"/>
<sequence length="86" mass="10355">MKIQKQNPLYLISMQQQSERQLNKTKSQELDYPSDMEKDRDSDNDNQIIYKRQLSYLEQNSQLQKTNFSDINIIEQNMNTIQKILK</sequence>
<reference evidence="2" key="1">
    <citation type="submission" date="2021-01" db="EMBL/GenBank/DDBJ databases">
        <authorList>
            <consortium name="Genoscope - CEA"/>
            <person name="William W."/>
        </authorList>
    </citation>
    <scope>NUCLEOTIDE SEQUENCE</scope>
</reference>
<organism evidence="2 3">
    <name type="scientific">Paramecium sonneborni</name>
    <dbReference type="NCBI Taxonomy" id="65129"/>
    <lineage>
        <taxon>Eukaryota</taxon>
        <taxon>Sar</taxon>
        <taxon>Alveolata</taxon>
        <taxon>Ciliophora</taxon>
        <taxon>Intramacronucleata</taxon>
        <taxon>Oligohymenophorea</taxon>
        <taxon>Peniculida</taxon>
        <taxon>Parameciidae</taxon>
        <taxon>Paramecium</taxon>
    </lineage>
</organism>
<dbReference type="EMBL" id="CAJJDN010000009">
    <property type="protein sequence ID" value="CAD8055291.1"/>
    <property type="molecule type" value="Genomic_DNA"/>
</dbReference>
<name>A0A8S1KLI5_9CILI</name>
<feature type="region of interest" description="Disordered" evidence="1">
    <location>
        <begin position="17"/>
        <end position="45"/>
    </location>
</feature>
<gene>
    <name evidence="2" type="ORF">PSON_ATCC_30995.1.T0090169</name>
</gene>
<evidence type="ECO:0000256" key="1">
    <source>
        <dbReference type="SAM" id="MobiDB-lite"/>
    </source>
</evidence>